<dbReference type="Gene3D" id="3.10.450.50">
    <property type="match status" value="1"/>
</dbReference>
<dbReference type="PROSITE" id="PS51257">
    <property type="entry name" value="PROKAR_LIPOPROTEIN"/>
    <property type="match status" value="1"/>
</dbReference>
<gene>
    <name evidence="2" type="ORF">GCM10007854_03420</name>
</gene>
<reference evidence="2" key="1">
    <citation type="journal article" date="2014" name="Int. J. Syst. Evol. Microbiol.">
        <title>Complete genome of a new Firmicutes species belonging to the dominant human colonic microbiota ('Ruminococcus bicirculans') reveals two chromosomes and a selective capacity to utilize plant glucans.</title>
        <authorList>
            <consortium name="NISC Comparative Sequencing Program"/>
            <person name="Wegmann U."/>
            <person name="Louis P."/>
            <person name="Goesmann A."/>
            <person name="Henrissat B."/>
            <person name="Duncan S.H."/>
            <person name="Flint H.J."/>
        </authorList>
    </citation>
    <scope>NUCLEOTIDE SEQUENCE</scope>
    <source>
        <strain evidence="2">NBRC 108216</strain>
    </source>
</reference>
<evidence type="ECO:0000256" key="1">
    <source>
        <dbReference type="SAM" id="SignalP"/>
    </source>
</evidence>
<feature type="chain" id="PRO_5047322217" description="Nuclear transport factor 2 family protein" evidence="1">
    <location>
        <begin position="25"/>
        <end position="162"/>
    </location>
</feature>
<evidence type="ECO:0000313" key="3">
    <source>
        <dbReference type="Proteomes" id="UP001161390"/>
    </source>
</evidence>
<evidence type="ECO:0000313" key="2">
    <source>
        <dbReference type="EMBL" id="GLQ19387.1"/>
    </source>
</evidence>
<proteinExistence type="predicted"/>
<keyword evidence="1" id="KW-0732">Signal</keyword>
<keyword evidence="3" id="KW-1185">Reference proteome</keyword>
<dbReference type="InterPro" id="IPR032710">
    <property type="entry name" value="NTF2-like_dom_sf"/>
</dbReference>
<name>A0ABQ5UZI8_9PROT</name>
<protein>
    <recommendedName>
        <fullName evidence="4">Nuclear transport factor 2 family protein</fullName>
    </recommendedName>
</protein>
<evidence type="ECO:0008006" key="4">
    <source>
        <dbReference type="Google" id="ProtNLM"/>
    </source>
</evidence>
<dbReference type="SUPFAM" id="SSF54427">
    <property type="entry name" value="NTF2-like"/>
    <property type="match status" value="1"/>
</dbReference>
<dbReference type="InterPro" id="IPR039437">
    <property type="entry name" value="FrzH/put_lumazine-bd"/>
</dbReference>
<sequence>MRFTKTVLITGALFALSGCVSIQATDTSLDLDTGQTSASLSDRVQIKTAVMDYFEGQGEGSFKRLDRAFNDNASMFGVSTNDDGEDYLRVWPKMSEVVKNWSRNPNPDAEPRDGEIMSIDVADGRIATVLFRSTDRFYDALTLVKIDGQWEIASKVFIRQMP</sequence>
<dbReference type="Pfam" id="PF12893">
    <property type="entry name" value="Lumazine_bd_2"/>
    <property type="match status" value="1"/>
</dbReference>
<dbReference type="RefSeq" id="WP_284369139.1">
    <property type="nucleotide sequence ID" value="NZ_BSNJ01000001.1"/>
</dbReference>
<dbReference type="EMBL" id="BSNJ01000001">
    <property type="protein sequence ID" value="GLQ19387.1"/>
    <property type="molecule type" value="Genomic_DNA"/>
</dbReference>
<feature type="signal peptide" evidence="1">
    <location>
        <begin position="1"/>
        <end position="24"/>
    </location>
</feature>
<comment type="caution">
    <text evidence="2">The sequence shown here is derived from an EMBL/GenBank/DDBJ whole genome shotgun (WGS) entry which is preliminary data.</text>
</comment>
<dbReference type="Proteomes" id="UP001161390">
    <property type="component" value="Unassembled WGS sequence"/>
</dbReference>
<reference evidence="2" key="2">
    <citation type="submission" date="2023-01" db="EMBL/GenBank/DDBJ databases">
        <title>Draft genome sequence of Algimonas porphyrae strain NBRC 108216.</title>
        <authorList>
            <person name="Sun Q."/>
            <person name="Mori K."/>
        </authorList>
    </citation>
    <scope>NUCLEOTIDE SEQUENCE</scope>
    <source>
        <strain evidence="2">NBRC 108216</strain>
    </source>
</reference>
<accession>A0ABQ5UZI8</accession>
<organism evidence="2 3">
    <name type="scientific">Algimonas porphyrae</name>
    <dbReference type="NCBI Taxonomy" id="1128113"/>
    <lineage>
        <taxon>Bacteria</taxon>
        <taxon>Pseudomonadati</taxon>
        <taxon>Pseudomonadota</taxon>
        <taxon>Alphaproteobacteria</taxon>
        <taxon>Maricaulales</taxon>
        <taxon>Robiginitomaculaceae</taxon>
        <taxon>Algimonas</taxon>
    </lineage>
</organism>